<proteinExistence type="predicted"/>
<dbReference type="EMBL" id="JACLYY010000014">
    <property type="protein sequence ID" value="MBM6738990.1"/>
    <property type="molecule type" value="Genomic_DNA"/>
</dbReference>
<accession>A0ABS2EBI7</accession>
<organism evidence="1 2">
    <name type="scientific">Faecalicatena fissicatena</name>
    <dbReference type="NCBI Taxonomy" id="290055"/>
    <lineage>
        <taxon>Bacteria</taxon>
        <taxon>Bacillati</taxon>
        <taxon>Bacillota</taxon>
        <taxon>Clostridia</taxon>
        <taxon>Lachnospirales</taxon>
        <taxon>Lachnospiraceae</taxon>
        <taxon>Faecalicatena</taxon>
    </lineage>
</organism>
<protein>
    <submittedName>
        <fullName evidence="1">YolD-like family protein</fullName>
    </submittedName>
</protein>
<gene>
    <name evidence="1" type="ORF">H7U36_12930</name>
</gene>
<comment type="caution">
    <text evidence="1">The sequence shown here is derived from an EMBL/GenBank/DDBJ whole genome shotgun (WGS) entry which is preliminary data.</text>
</comment>
<evidence type="ECO:0000313" key="2">
    <source>
        <dbReference type="Proteomes" id="UP000716906"/>
    </source>
</evidence>
<dbReference type="Proteomes" id="UP000716906">
    <property type="component" value="Unassembled WGS sequence"/>
</dbReference>
<keyword evidence="2" id="KW-1185">Reference proteome</keyword>
<sequence length="114" mass="13158">MAYRNGRGGMSRQDRAKQFMPFAALKGYEEALRKKEKITVPKAELSEERGEELDRALRQIRKNDMVTVIYFCEGEYLKVTGMVSRIDGTARLLKVVDTKIPFEDLYEVSVQSYV</sequence>
<reference evidence="1 2" key="1">
    <citation type="journal article" date="2021" name="Sci. Rep.">
        <title>The distribution of antibiotic resistance genes in chicken gut microbiota commensals.</title>
        <authorList>
            <person name="Juricova H."/>
            <person name="Matiasovicova J."/>
            <person name="Kubasova T."/>
            <person name="Cejkova D."/>
            <person name="Rychlik I."/>
        </authorList>
    </citation>
    <scope>NUCLEOTIDE SEQUENCE [LARGE SCALE GENOMIC DNA]</scope>
    <source>
        <strain evidence="1 2">An773</strain>
    </source>
</reference>
<dbReference type="InterPro" id="IPR014962">
    <property type="entry name" value="YolD"/>
</dbReference>
<evidence type="ECO:0000313" key="1">
    <source>
        <dbReference type="EMBL" id="MBM6738990.1"/>
    </source>
</evidence>
<name>A0ABS2EBI7_9FIRM</name>
<dbReference type="Pfam" id="PF08863">
    <property type="entry name" value="YolD"/>
    <property type="match status" value="1"/>
</dbReference>
<dbReference type="RefSeq" id="WP_033126528.1">
    <property type="nucleotide sequence ID" value="NZ_JACLYY010000014.1"/>
</dbReference>